<keyword evidence="2" id="KW-0732">Signal</keyword>
<evidence type="ECO:0000256" key="2">
    <source>
        <dbReference type="SAM" id="SignalP"/>
    </source>
</evidence>
<organism evidence="3 4">
    <name type="scientific">Apostasia shenzhenica</name>
    <dbReference type="NCBI Taxonomy" id="1088818"/>
    <lineage>
        <taxon>Eukaryota</taxon>
        <taxon>Viridiplantae</taxon>
        <taxon>Streptophyta</taxon>
        <taxon>Embryophyta</taxon>
        <taxon>Tracheophyta</taxon>
        <taxon>Spermatophyta</taxon>
        <taxon>Magnoliopsida</taxon>
        <taxon>Liliopsida</taxon>
        <taxon>Asparagales</taxon>
        <taxon>Orchidaceae</taxon>
        <taxon>Apostasioideae</taxon>
        <taxon>Apostasia</taxon>
    </lineage>
</organism>
<reference evidence="3 4" key="1">
    <citation type="journal article" date="2017" name="Nature">
        <title>The Apostasia genome and the evolution of orchids.</title>
        <authorList>
            <person name="Zhang G.Q."/>
            <person name="Liu K.W."/>
            <person name="Li Z."/>
            <person name="Lohaus R."/>
            <person name="Hsiao Y.Y."/>
            <person name="Niu S.C."/>
            <person name="Wang J.Y."/>
            <person name="Lin Y.C."/>
            <person name="Xu Q."/>
            <person name="Chen L.J."/>
            <person name="Yoshida K."/>
            <person name="Fujiwara S."/>
            <person name="Wang Z.W."/>
            <person name="Zhang Y.Q."/>
            <person name="Mitsuda N."/>
            <person name="Wang M."/>
            <person name="Liu G.H."/>
            <person name="Pecoraro L."/>
            <person name="Huang H.X."/>
            <person name="Xiao X.J."/>
            <person name="Lin M."/>
            <person name="Wu X.Y."/>
            <person name="Wu W.L."/>
            <person name="Chen Y.Y."/>
            <person name="Chang S.B."/>
            <person name="Sakamoto S."/>
            <person name="Ohme-Takagi M."/>
            <person name="Yagi M."/>
            <person name="Zeng S.J."/>
            <person name="Shen C.Y."/>
            <person name="Yeh C.M."/>
            <person name="Luo Y.B."/>
            <person name="Tsai W.C."/>
            <person name="Van de Peer Y."/>
            <person name="Liu Z.J."/>
        </authorList>
    </citation>
    <scope>NUCLEOTIDE SEQUENCE [LARGE SCALE GENOMIC DNA]</scope>
    <source>
        <strain evidence="4">cv. Shenzhen</strain>
        <tissue evidence="3">Stem</tissue>
    </source>
</reference>
<dbReference type="STRING" id="1088818.A0A2I0AT63"/>
<name>A0A2I0AT63_9ASPA</name>
<feature type="chain" id="PRO_5014152681" evidence="2">
    <location>
        <begin position="28"/>
        <end position="107"/>
    </location>
</feature>
<dbReference type="InterPro" id="IPR003854">
    <property type="entry name" value="GASA"/>
</dbReference>
<evidence type="ECO:0000313" key="4">
    <source>
        <dbReference type="Proteomes" id="UP000236161"/>
    </source>
</evidence>
<proteinExistence type="inferred from homology"/>
<sequence length="107" mass="11427">MAFRLFRARALIMAVVLLLAAFIMAVAGPRADYHQGSATEGLVGANIDCSGLCKFRCSRASRTNLCLRACGTCCARCSCVPPGTSGNYQFCPCYAALTTHNGRRKCP</sequence>
<dbReference type="OrthoDB" id="625265at2759"/>
<evidence type="ECO:0000313" key="3">
    <source>
        <dbReference type="EMBL" id="PKA58738.1"/>
    </source>
</evidence>
<accession>A0A2I0AT63</accession>
<evidence type="ECO:0000256" key="1">
    <source>
        <dbReference type="ARBA" id="ARBA00010582"/>
    </source>
</evidence>
<comment type="similarity">
    <text evidence="1">Belongs to the GASA family.</text>
</comment>
<dbReference type="AlphaFoldDB" id="A0A2I0AT63"/>
<dbReference type="PANTHER" id="PTHR23201:SF12">
    <property type="entry name" value="OS05G0432200 PROTEIN"/>
    <property type="match status" value="1"/>
</dbReference>
<dbReference type="Pfam" id="PF02704">
    <property type="entry name" value="GASA"/>
    <property type="match status" value="1"/>
</dbReference>
<protein>
    <submittedName>
        <fullName evidence="3">Gibberellin-regulated protein 3</fullName>
    </submittedName>
</protein>
<gene>
    <name evidence="3" type="primary">GASA3</name>
    <name evidence="3" type="ORF">AXF42_Ash000831</name>
</gene>
<keyword evidence="4" id="KW-1185">Reference proteome</keyword>
<dbReference type="PANTHER" id="PTHR23201">
    <property type="entry name" value="EXTENSIN, PROLINE-RICH PROTEIN"/>
    <property type="match status" value="1"/>
</dbReference>
<dbReference type="Proteomes" id="UP000236161">
    <property type="component" value="Unassembled WGS sequence"/>
</dbReference>
<feature type="signal peptide" evidence="2">
    <location>
        <begin position="1"/>
        <end position="27"/>
    </location>
</feature>
<dbReference type="EMBL" id="KZ451950">
    <property type="protein sequence ID" value="PKA58738.1"/>
    <property type="molecule type" value="Genomic_DNA"/>
</dbReference>